<feature type="domain" description="LamG-like jellyroll fold" evidence="3">
    <location>
        <begin position="139"/>
        <end position="291"/>
    </location>
</feature>
<feature type="non-terminal residue" evidence="4">
    <location>
        <position position="1"/>
    </location>
</feature>
<keyword evidence="2" id="KW-1015">Disulfide bond</keyword>
<evidence type="ECO:0000313" key="4">
    <source>
        <dbReference type="EMBL" id="GAG53582.1"/>
    </source>
</evidence>
<evidence type="ECO:0000256" key="2">
    <source>
        <dbReference type="ARBA" id="ARBA00023157"/>
    </source>
</evidence>
<evidence type="ECO:0000256" key="1">
    <source>
        <dbReference type="ARBA" id="ARBA00022729"/>
    </source>
</evidence>
<reference evidence="4" key="1">
    <citation type="journal article" date="2014" name="Front. Microbiol.">
        <title>High frequency of phylogenetically diverse reductive dehalogenase-homologous genes in deep subseafloor sedimentary metagenomes.</title>
        <authorList>
            <person name="Kawai M."/>
            <person name="Futagami T."/>
            <person name="Toyoda A."/>
            <person name="Takaki Y."/>
            <person name="Nishi S."/>
            <person name="Hori S."/>
            <person name="Arai W."/>
            <person name="Tsubouchi T."/>
            <person name="Morono Y."/>
            <person name="Uchiyama I."/>
            <person name="Ito T."/>
            <person name="Fujiyama A."/>
            <person name="Inagaki F."/>
            <person name="Takami H."/>
        </authorList>
    </citation>
    <scope>NUCLEOTIDE SEQUENCE</scope>
    <source>
        <strain evidence="4">Expedition CK06-06</strain>
    </source>
</reference>
<dbReference type="Gene3D" id="2.60.120.200">
    <property type="match status" value="2"/>
</dbReference>
<sequence>QHVAFVYDGTLGASSSARIKIYVNGILTASTLTGTPPTSIPDSNSTIKIGRWGGSLERFYTGSIDEVTIWNRSLLATEIQSYYNGSRNKYPDEVDGQNNGTCTSCPVLNESGIIGDAIKFDGVDDVINISNSSIFNTNESLTLAAWFKRSSIAAHQTIVSKYDTDGNKRQWYLWISNAVGDVDEISFILTNDGTTGADSSTLVSTDGFTITDTDWHHVVTTYNFVTNGTSEVRIYIDNILRATSDSAVGPLYRDTEPVRIGAILASGSPDRHFNGTIDEVGIWNISYLAAQVKELYMHGIINKTDTTNEGIFIDGVGKNSTNSSKCFWVNPWAFDTNNTRNSARLLNKSVRQLNVSEAAPVVNPPIINLNLNDTVIEFFNGQDLLIQSNASDDINLTFHECNVFQPNGTILQTVTNSS</sequence>
<dbReference type="AlphaFoldDB" id="X0Z5B2"/>
<dbReference type="SMART" id="SM00560">
    <property type="entry name" value="LamGL"/>
    <property type="match status" value="1"/>
</dbReference>
<dbReference type="InterPro" id="IPR006558">
    <property type="entry name" value="LamG-like"/>
</dbReference>
<name>X0Z5B2_9ZZZZ</name>
<dbReference type="Pfam" id="PF13385">
    <property type="entry name" value="Laminin_G_3"/>
    <property type="match status" value="2"/>
</dbReference>
<accession>X0Z5B2</accession>
<proteinExistence type="predicted"/>
<evidence type="ECO:0000259" key="3">
    <source>
        <dbReference type="SMART" id="SM00560"/>
    </source>
</evidence>
<protein>
    <recommendedName>
        <fullName evidence="3">LamG-like jellyroll fold domain-containing protein</fullName>
    </recommendedName>
</protein>
<organism evidence="4">
    <name type="scientific">marine sediment metagenome</name>
    <dbReference type="NCBI Taxonomy" id="412755"/>
    <lineage>
        <taxon>unclassified sequences</taxon>
        <taxon>metagenomes</taxon>
        <taxon>ecological metagenomes</taxon>
    </lineage>
</organism>
<dbReference type="SUPFAM" id="SSF49899">
    <property type="entry name" value="Concanavalin A-like lectins/glucanases"/>
    <property type="match status" value="2"/>
</dbReference>
<dbReference type="EMBL" id="BART01008285">
    <property type="protein sequence ID" value="GAG53582.1"/>
    <property type="molecule type" value="Genomic_DNA"/>
</dbReference>
<dbReference type="InterPro" id="IPR013320">
    <property type="entry name" value="ConA-like_dom_sf"/>
</dbReference>
<gene>
    <name evidence="4" type="ORF">S01H4_18681</name>
</gene>
<feature type="non-terminal residue" evidence="4">
    <location>
        <position position="418"/>
    </location>
</feature>
<comment type="caution">
    <text evidence="4">The sequence shown here is derived from an EMBL/GenBank/DDBJ whole genome shotgun (WGS) entry which is preliminary data.</text>
</comment>
<keyword evidence="1" id="KW-0732">Signal</keyword>